<evidence type="ECO:0000313" key="3">
    <source>
        <dbReference type="EMBL" id="MQS01863.1"/>
    </source>
</evidence>
<gene>
    <name evidence="3" type="ORF">FNX44_008255</name>
    <name evidence="1" type="ORF">H3146_09705</name>
    <name evidence="2" type="ORF">H3147_13095</name>
</gene>
<evidence type="ECO:0000313" key="6">
    <source>
        <dbReference type="Proteomes" id="UP000525686"/>
    </source>
</evidence>
<reference evidence="5 6" key="2">
    <citation type="submission" date="2020-05" db="EMBL/GenBank/DDBJ databases">
        <title>Classification of alakaliphilic streptomycetes isolated from an alkaline soil next to Lonar Crater, India and a proposal for the recognition of Streptomyces alkaliterrae sp. nov.</title>
        <authorList>
            <person name="Golinska P."/>
        </authorList>
    </citation>
    <scope>NUCLEOTIDE SEQUENCE [LARGE SCALE GENOMIC DNA]</scope>
    <source>
        <strain evidence="6">OF3</strain>
        <strain evidence="5">OF8</strain>
    </source>
</reference>
<evidence type="ECO:0000313" key="2">
    <source>
        <dbReference type="EMBL" id="MBB1259763.1"/>
    </source>
</evidence>
<comment type="caution">
    <text evidence="3">The sequence shown here is derived from an EMBL/GenBank/DDBJ whole genome shotgun (WGS) entry which is preliminary data.</text>
</comment>
<dbReference type="EMBL" id="JABJWZ010000062">
    <property type="protein sequence ID" value="MBB1253639.1"/>
    <property type="molecule type" value="Genomic_DNA"/>
</dbReference>
<dbReference type="Proteomes" id="UP000320857">
    <property type="component" value="Unassembled WGS sequence"/>
</dbReference>
<dbReference type="RefSeq" id="WP_143647334.1">
    <property type="nucleotide sequence ID" value="NZ_JABJWZ010000062.1"/>
</dbReference>
<dbReference type="Proteomes" id="UP000525686">
    <property type="component" value="Unassembled WGS sequence"/>
</dbReference>
<name>A0A5P0YND7_9ACTN</name>
<organism evidence="3 4">
    <name type="scientific">Streptomyces alkaliterrae</name>
    <dbReference type="NCBI Taxonomy" id="2213162"/>
    <lineage>
        <taxon>Bacteria</taxon>
        <taxon>Bacillati</taxon>
        <taxon>Actinomycetota</taxon>
        <taxon>Actinomycetes</taxon>
        <taxon>Kitasatosporales</taxon>
        <taxon>Streptomycetaceae</taxon>
        <taxon>Streptomyces</taxon>
    </lineage>
</organism>
<reference evidence="1" key="3">
    <citation type="journal article" name="Syst. Appl. Microbiol.">
        <title>Streptomyces alkaliterrae sp. nov., isolated from an alkaline soil, and emended descriptions of Streptomyces alkaliphilus, Streptomyces calidiresistens and Streptomyces durbertensis.</title>
        <authorList>
            <person name="Swiecimska M."/>
            <person name="Golinska P."/>
            <person name="Nouioui I."/>
            <person name="Wypij M."/>
            <person name="Rai M."/>
            <person name="Sangal V."/>
            <person name="Goodfellow M."/>
        </authorList>
    </citation>
    <scope>NUCLEOTIDE SEQUENCE</scope>
    <source>
        <strain evidence="1">OF3</strain>
        <strain evidence="2">OF8</strain>
    </source>
</reference>
<dbReference type="EMBL" id="VJYK02000061">
    <property type="protein sequence ID" value="MQS01863.1"/>
    <property type="molecule type" value="Genomic_DNA"/>
</dbReference>
<evidence type="ECO:0000313" key="5">
    <source>
        <dbReference type="Proteomes" id="UP000517765"/>
    </source>
</evidence>
<accession>A0A5P0YND7</accession>
<protein>
    <submittedName>
        <fullName evidence="3">Uncharacterized protein</fullName>
    </submittedName>
</protein>
<keyword evidence="4" id="KW-1185">Reference proteome</keyword>
<evidence type="ECO:0000313" key="1">
    <source>
        <dbReference type="EMBL" id="MBB1253639.1"/>
    </source>
</evidence>
<sequence>MTTVPEEIADQQAEITRLLIQYFHAPLPDGRFVRGVLPSPGDTEAVRVVTSPLPSGTPEQSTVWEIPLRVTPGGEDLFGGDEILSVLRRLHTGTHVLTSSRIGSTMEMTLVRVDPTALDHDYLPPDERERAFTLLRTLTCPWVEEQPSPRLRGYLLHRPDRLRLYFDRDGDADVIAADVRPSGALTALLAALPALLDEDNRLTRDDSDPHCSRRMDLTHW</sequence>
<dbReference type="Proteomes" id="UP000517765">
    <property type="component" value="Unassembled WGS sequence"/>
</dbReference>
<dbReference type="AlphaFoldDB" id="A0A5P0YND7"/>
<reference evidence="3 4" key="1">
    <citation type="submission" date="2019-10" db="EMBL/GenBank/DDBJ databases">
        <title>Streptomyces sp. nov., a novel actinobacterium isolated from alkaline environment.</title>
        <authorList>
            <person name="Golinska P."/>
        </authorList>
    </citation>
    <scope>NUCLEOTIDE SEQUENCE [LARGE SCALE GENOMIC DNA]</scope>
    <source>
        <strain evidence="3 4">OF1</strain>
    </source>
</reference>
<proteinExistence type="predicted"/>
<dbReference type="OrthoDB" id="4211015at2"/>
<dbReference type="EMBL" id="JABJXA010000065">
    <property type="protein sequence ID" value="MBB1259763.1"/>
    <property type="molecule type" value="Genomic_DNA"/>
</dbReference>
<evidence type="ECO:0000313" key="4">
    <source>
        <dbReference type="Proteomes" id="UP000320857"/>
    </source>
</evidence>